<keyword evidence="2" id="KW-0732">Signal</keyword>
<dbReference type="InterPro" id="IPR018559">
    <property type="entry name" value="DUF2015"/>
</dbReference>
<protein>
    <submittedName>
        <fullName evidence="4">Uncharacterized protein</fullName>
    </submittedName>
</protein>
<keyword evidence="3" id="KW-1133">Transmembrane helix</keyword>
<evidence type="ECO:0000256" key="1">
    <source>
        <dbReference type="ARBA" id="ARBA00008325"/>
    </source>
</evidence>
<evidence type="ECO:0000256" key="2">
    <source>
        <dbReference type="ARBA" id="ARBA00022729"/>
    </source>
</evidence>
<name>J4U587_TRIAS</name>
<dbReference type="PANTHER" id="PTHR28023:SF1">
    <property type="entry name" value="UPF0357 PROTEIN YCL012C"/>
    <property type="match status" value="1"/>
</dbReference>
<dbReference type="GeneID" id="25990010"/>
<dbReference type="OrthoDB" id="447314at2759"/>
<accession>J4U587</accession>
<keyword evidence="3" id="KW-0472">Membrane</keyword>
<evidence type="ECO:0000313" key="5">
    <source>
        <dbReference type="Proteomes" id="UP000002748"/>
    </source>
</evidence>
<dbReference type="VEuPathDB" id="FungiDB:A1Q1_06498"/>
<proteinExistence type="inferred from homology"/>
<sequence length="219" mass="24197">MPLPACQVPCQANVVDGGGRRAVPSGFSHCVLASVGFDHILSLLHPSLTHPSPSRPRAQRLPARHPFDCYEQSVPPPPSVPRSNVIMIFHLSALFFVVLVVALAWYFRIRLFSLAAPYLPSQLVARLSNYEPLQGYSFAEQREGGMSSSNFDLEENIGEGSGENRQGLDEAGVEEVRRIMAIERCTFDQARLIRHNRILAKNGIAPDGTPLDRKAITRL</sequence>
<dbReference type="Proteomes" id="UP000002748">
    <property type="component" value="Unassembled WGS sequence"/>
</dbReference>
<comment type="caution">
    <text evidence="4">The sequence shown here is derived from an EMBL/GenBank/DDBJ whole genome shotgun (WGS) entry which is preliminary data.</text>
</comment>
<dbReference type="HOGENOM" id="CLU_1262308_0_0_1"/>
<comment type="similarity">
    <text evidence="1">Belongs to the UPF0357 family.</text>
</comment>
<gene>
    <name evidence="4" type="ORF">A1Q1_06498</name>
</gene>
<dbReference type="AlphaFoldDB" id="J4U587"/>
<reference evidence="4 5" key="1">
    <citation type="journal article" date="2012" name="Eukaryot. Cell">
        <title>Draft genome sequence of CBS 2479, the standard type strain of Trichosporon asahii.</title>
        <authorList>
            <person name="Yang R.Y."/>
            <person name="Li H.T."/>
            <person name="Zhu H."/>
            <person name="Zhou G.P."/>
            <person name="Wang M."/>
            <person name="Wang L."/>
        </authorList>
    </citation>
    <scope>NUCLEOTIDE SEQUENCE [LARGE SCALE GENOMIC DNA]</scope>
    <source>
        <strain evidence="5">ATCC 90039 / CBS 2479 / JCM 2466 / KCTC 7840 / NCYC 2677 / UAMH 7654</strain>
    </source>
</reference>
<dbReference type="RefSeq" id="XP_014177087.1">
    <property type="nucleotide sequence ID" value="XM_014321612.1"/>
</dbReference>
<dbReference type="EMBL" id="ALBS01000334">
    <property type="protein sequence ID" value="EJT45090.1"/>
    <property type="molecule type" value="Genomic_DNA"/>
</dbReference>
<dbReference type="PANTHER" id="PTHR28023">
    <property type="entry name" value="UPF0357 PROTEIN YCL012C"/>
    <property type="match status" value="1"/>
</dbReference>
<evidence type="ECO:0000313" key="4">
    <source>
        <dbReference type="EMBL" id="EJT45090.1"/>
    </source>
</evidence>
<organism evidence="4 5">
    <name type="scientific">Trichosporon asahii var. asahii (strain ATCC 90039 / CBS 2479 / JCM 2466 / KCTC 7840 / NBRC 103889/ NCYC 2677 / UAMH 7654)</name>
    <name type="common">Yeast</name>
    <dbReference type="NCBI Taxonomy" id="1186058"/>
    <lineage>
        <taxon>Eukaryota</taxon>
        <taxon>Fungi</taxon>
        <taxon>Dikarya</taxon>
        <taxon>Basidiomycota</taxon>
        <taxon>Agaricomycotina</taxon>
        <taxon>Tremellomycetes</taxon>
        <taxon>Trichosporonales</taxon>
        <taxon>Trichosporonaceae</taxon>
        <taxon>Trichosporon</taxon>
    </lineage>
</organism>
<dbReference type="Pfam" id="PF09435">
    <property type="entry name" value="DUF2015"/>
    <property type="match status" value="1"/>
</dbReference>
<dbReference type="KEGG" id="tasa:A1Q1_06498"/>
<feature type="transmembrane region" description="Helical" evidence="3">
    <location>
        <begin position="85"/>
        <end position="107"/>
    </location>
</feature>
<evidence type="ECO:0000256" key="3">
    <source>
        <dbReference type="SAM" id="Phobius"/>
    </source>
</evidence>
<keyword evidence="3" id="KW-0812">Transmembrane</keyword>